<feature type="compositionally biased region" description="Basic and acidic residues" evidence="1">
    <location>
        <begin position="99"/>
        <end position="110"/>
    </location>
</feature>
<gene>
    <name evidence="2" type="primary">gpG</name>
    <name evidence="2" type="ORF">ACFQU8_14040</name>
</gene>
<name>A0ABW2UZ87_9BACI</name>
<reference evidence="3" key="1">
    <citation type="journal article" date="2019" name="Int. J. Syst. Evol. Microbiol.">
        <title>The Global Catalogue of Microorganisms (GCM) 10K type strain sequencing project: providing services to taxonomists for standard genome sequencing and annotation.</title>
        <authorList>
            <consortium name="The Broad Institute Genomics Platform"/>
            <consortium name="The Broad Institute Genome Sequencing Center for Infectious Disease"/>
            <person name="Wu L."/>
            <person name="Ma J."/>
        </authorList>
    </citation>
    <scope>NUCLEOTIDE SEQUENCE [LARGE SCALE GENOMIC DNA]</scope>
    <source>
        <strain evidence="3">JCM 30234</strain>
    </source>
</reference>
<dbReference type="NCBIfam" id="NF047360">
    <property type="entry name" value="tail_chap_PVL"/>
    <property type="match status" value="1"/>
</dbReference>
<accession>A0ABW2UZ87</accession>
<protein>
    <submittedName>
        <fullName evidence="2">Phage tail assembly chaperone G</fullName>
    </submittedName>
</protein>
<feature type="region of interest" description="Disordered" evidence="1">
    <location>
        <begin position="89"/>
        <end position="110"/>
    </location>
</feature>
<evidence type="ECO:0000256" key="1">
    <source>
        <dbReference type="SAM" id="MobiDB-lite"/>
    </source>
</evidence>
<proteinExistence type="predicted"/>
<dbReference type="InterPro" id="IPR057006">
    <property type="entry name" value="Phage_TAC_19"/>
</dbReference>
<evidence type="ECO:0000313" key="2">
    <source>
        <dbReference type="EMBL" id="MFC7748308.1"/>
    </source>
</evidence>
<keyword evidence="3" id="KW-1185">Reference proteome</keyword>
<evidence type="ECO:0000313" key="3">
    <source>
        <dbReference type="Proteomes" id="UP001596620"/>
    </source>
</evidence>
<dbReference type="Proteomes" id="UP001596620">
    <property type="component" value="Unassembled WGS sequence"/>
</dbReference>
<organism evidence="2 3">
    <name type="scientific">Lentibacillus kimchii</name>
    <dbReference type="NCBI Taxonomy" id="1542911"/>
    <lineage>
        <taxon>Bacteria</taxon>
        <taxon>Bacillati</taxon>
        <taxon>Bacillota</taxon>
        <taxon>Bacilli</taxon>
        <taxon>Bacillales</taxon>
        <taxon>Bacillaceae</taxon>
        <taxon>Lentibacillus</taxon>
    </lineage>
</organism>
<comment type="caution">
    <text evidence="2">The sequence shown here is derived from an EMBL/GenBank/DDBJ whole genome shotgun (WGS) entry which is preliminary data.</text>
</comment>
<dbReference type="RefSeq" id="WP_382361630.1">
    <property type="nucleotide sequence ID" value="NZ_JBHTGR010000057.1"/>
</dbReference>
<sequence>MIKLTLRNPETGKNNTYTETFVSSRHLREVVEFGTKTEKGELNEVEQLDEMITIVASAFSSENVTYDSILDGLSSNKLNETLDGIMTQILGGSDEDDESGKQKAEHTKSH</sequence>
<dbReference type="Pfam" id="PF23857">
    <property type="entry name" value="Phage_TAC_19"/>
    <property type="match status" value="1"/>
</dbReference>
<dbReference type="EMBL" id="JBHTGR010000057">
    <property type="protein sequence ID" value="MFC7748308.1"/>
    <property type="molecule type" value="Genomic_DNA"/>
</dbReference>